<feature type="transmembrane region" description="Helical" evidence="1">
    <location>
        <begin position="132"/>
        <end position="152"/>
    </location>
</feature>
<name>A0A644YLG8_9ZZZZ</name>
<feature type="transmembrane region" description="Helical" evidence="1">
    <location>
        <begin position="48"/>
        <end position="66"/>
    </location>
</feature>
<organism evidence="2">
    <name type="scientific">bioreactor metagenome</name>
    <dbReference type="NCBI Taxonomy" id="1076179"/>
    <lineage>
        <taxon>unclassified sequences</taxon>
        <taxon>metagenomes</taxon>
        <taxon>ecological metagenomes</taxon>
    </lineage>
</organism>
<keyword evidence="1" id="KW-0472">Membrane</keyword>
<comment type="caution">
    <text evidence="2">The sequence shown here is derived from an EMBL/GenBank/DDBJ whole genome shotgun (WGS) entry which is preliminary data.</text>
</comment>
<dbReference type="Pfam" id="PF13346">
    <property type="entry name" value="ABC2_membrane_5"/>
    <property type="match status" value="1"/>
</dbReference>
<gene>
    <name evidence="2" type="ORF">SDC9_75369</name>
</gene>
<evidence type="ECO:0000313" key="2">
    <source>
        <dbReference type="EMBL" id="MPM28838.1"/>
    </source>
</evidence>
<sequence length="234" mass="26254">MMSAVYRKEMRQYFHSVIGYVFHAIFLFINAFYFLMQNLLPRSGDITDYFQATITLEMFLMPMLTMRSFSEEKKQKTDLLLYTMPVDCRHVVLAKFLAAESMLLLGLAATLAFPIILALCGSVQVWITLGNYIGIILLMSTFIAIGIFVSALTENQIVSAIISYVLIFVLWYSYGLGAAIQNPVLLSLFNKLSLMQLYYELALGILNPAGIALNLAITAIFLLLTTAVVRGRRG</sequence>
<feature type="transmembrane region" description="Helical" evidence="1">
    <location>
        <begin position="209"/>
        <end position="229"/>
    </location>
</feature>
<keyword evidence="1" id="KW-1133">Transmembrane helix</keyword>
<evidence type="ECO:0000256" key="1">
    <source>
        <dbReference type="SAM" id="Phobius"/>
    </source>
</evidence>
<accession>A0A644YLG8</accession>
<dbReference type="EMBL" id="VSSQ01005359">
    <property type="protein sequence ID" value="MPM28838.1"/>
    <property type="molecule type" value="Genomic_DNA"/>
</dbReference>
<keyword evidence="1" id="KW-0812">Transmembrane</keyword>
<reference evidence="2" key="1">
    <citation type="submission" date="2019-08" db="EMBL/GenBank/DDBJ databases">
        <authorList>
            <person name="Kucharzyk K."/>
            <person name="Murdoch R.W."/>
            <person name="Higgins S."/>
            <person name="Loffler F."/>
        </authorList>
    </citation>
    <scope>NUCLEOTIDE SEQUENCE</scope>
</reference>
<proteinExistence type="predicted"/>
<feature type="transmembrane region" description="Helical" evidence="1">
    <location>
        <begin position="103"/>
        <end position="126"/>
    </location>
</feature>
<feature type="transmembrane region" description="Helical" evidence="1">
    <location>
        <begin position="12"/>
        <end position="36"/>
    </location>
</feature>
<feature type="transmembrane region" description="Helical" evidence="1">
    <location>
        <begin position="164"/>
        <end position="189"/>
    </location>
</feature>
<dbReference type="InterPro" id="IPR025699">
    <property type="entry name" value="ABC2_memb-like"/>
</dbReference>
<protein>
    <recommendedName>
        <fullName evidence="3">ABC-2 type transporter domain-containing protein</fullName>
    </recommendedName>
</protein>
<dbReference type="AlphaFoldDB" id="A0A644YLG8"/>
<evidence type="ECO:0008006" key="3">
    <source>
        <dbReference type="Google" id="ProtNLM"/>
    </source>
</evidence>